<dbReference type="SUPFAM" id="SSF52540">
    <property type="entry name" value="P-loop containing nucleoside triphosphate hydrolases"/>
    <property type="match status" value="1"/>
</dbReference>
<dbReference type="Gene3D" id="3.40.50.300">
    <property type="entry name" value="P-loop containing nucleotide triphosphate hydrolases"/>
    <property type="match status" value="1"/>
</dbReference>
<evidence type="ECO:0000256" key="2">
    <source>
        <dbReference type="ARBA" id="ARBA00022801"/>
    </source>
</evidence>
<dbReference type="GO" id="GO:0000725">
    <property type="term" value="P:recombinational repair"/>
    <property type="evidence" value="ECO:0007669"/>
    <property type="project" value="TreeGrafter"/>
</dbReference>
<feature type="domain" description="UvrD-like helicase C-terminal" evidence="5">
    <location>
        <begin position="138"/>
        <end position="260"/>
    </location>
</feature>
<dbReference type="EMBL" id="BARS01027451">
    <property type="protein sequence ID" value="GAG12026.1"/>
    <property type="molecule type" value="Genomic_DNA"/>
</dbReference>
<dbReference type="PANTHER" id="PTHR11070:SF2">
    <property type="entry name" value="ATP-DEPENDENT DNA HELICASE SRS2"/>
    <property type="match status" value="1"/>
</dbReference>
<sequence length="265" mass="31211">VYQVWRREERADEASNVRLARGFNLLRKCRWVEGYLWPRPDRDWLTNLQHEVKDPELIGQLHDFRAMVQRWQRAMPLPIDQLILTLAQDLFSEPEDLSVTYKLAVFLRRVSDANPEWRLPEFAGELELIAMNERRFLGLSQDDLGFDPEQHKGEVVVATIHKAKGLEWDRVYLMSVNNYDFPSGEPHDTFISEKWFVRGRLNLQAELLAQLRAFLEDEPMASYKEGMATKQARLGYAAERLRLLYVGITRAKEELIITWNIGRRR</sequence>
<feature type="non-terminal residue" evidence="6">
    <location>
        <position position="265"/>
    </location>
</feature>
<dbReference type="GO" id="GO:0005524">
    <property type="term" value="F:ATP binding"/>
    <property type="evidence" value="ECO:0007669"/>
    <property type="project" value="UniProtKB-KW"/>
</dbReference>
<evidence type="ECO:0000256" key="1">
    <source>
        <dbReference type="ARBA" id="ARBA00022741"/>
    </source>
</evidence>
<gene>
    <name evidence="6" type="ORF">S01H1_43123</name>
</gene>
<dbReference type="InterPro" id="IPR027417">
    <property type="entry name" value="P-loop_NTPase"/>
</dbReference>
<dbReference type="Pfam" id="PF13361">
    <property type="entry name" value="UvrD_C"/>
    <property type="match status" value="1"/>
</dbReference>
<name>X0WH60_9ZZZZ</name>
<evidence type="ECO:0000259" key="5">
    <source>
        <dbReference type="Pfam" id="PF13361"/>
    </source>
</evidence>
<evidence type="ECO:0000256" key="3">
    <source>
        <dbReference type="ARBA" id="ARBA00022806"/>
    </source>
</evidence>
<dbReference type="GO" id="GO:0033202">
    <property type="term" value="C:DNA helicase complex"/>
    <property type="evidence" value="ECO:0007669"/>
    <property type="project" value="TreeGrafter"/>
</dbReference>
<keyword evidence="4" id="KW-0067">ATP-binding</keyword>
<organism evidence="6">
    <name type="scientific">marine sediment metagenome</name>
    <dbReference type="NCBI Taxonomy" id="412755"/>
    <lineage>
        <taxon>unclassified sequences</taxon>
        <taxon>metagenomes</taxon>
        <taxon>ecological metagenomes</taxon>
    </lineage>
</organism>
<dbReference type="InterPro" id="IPR000212">
    <property type="entry name" value="DNA_helicase_UvrD/REP"/>
</dbReference>
<reference evidence="6" key="1">
    <citation type="journal article" date="2014" name="Front. Microbiol.">
        <title>High frequency of phylogenetically diverse reductive dehalogenase-homologous genes in deep subseafloor sedimentary metagenomes.</title>
        <authorList>
            <person name="Kawai M."/>
            <person name="Futagami T."/>
            <person name="Toyoda A."/>
            <person name="Takaki Y."/>
            <person name="Nishi S."/>
            <person name="Hori S."/>
            <person name="Arai W."/>
            <person name="Tsubouchi T."/>
            <person name="Morono Y."/>
            <person name="Uchiyama I."/>
            <person name="Ito T."/>
            <person name="Fujiyama A."/>
            <person name="Inagaki F."/>
            <person name="Takami H."/>
        </authorList>
    </citation>
    <scope>NUCLEOTIDE SEQUENCE</scope>
    <source>
        <strain evidence="6">Expedition CK06-06</strain>
    </source>
</reference>
<keyword evidence="1" id="KW-0547">Nucleotide-binding</keyword>
<feature type="non-terminal residue" evidence="6">
    <location>
        <position position="1"/>
    </location>
</feature>
<accession>X0WH60</accession>
<keyword evidence="2" id="KW-0378">Hydrolase</keyword>
<dbReference type="InterPro" id="IPR014017">
    <property type="entry name" value="DNA_helicase_UvrD-like_C"/>
</dbReference>
<dbReference type="GO" id="GO:0003677">
    <property type="term" value="F:DNA binding"/>
    <property type="evidence" value="ECO:0007669"/>
    <property type="project" value="InterPro"/>
</dbReference>
<dbReference type="GO" id="GO:0005829">
    <property type="term" value="C:cytosol"/>
    <property type="evidence" value="ECO:0007669"/>
    <property type="project" value="TreeGrafter"/>
</dbReference>
<evidence type="ECO:0000256" key="4">
    <source>
        <dbReference type="ARBA" id="ARBA00022840"/>
    </source>
</evidence>
<dbReference type="AlphaFoldDB" id="X0WH60"/>
<proteinExistence type="predicted"/>
<dbReference type="PANTHER" id="PTHR11070">
    <property type="entry name" value="UVRD / RECB / PCRA DNA HELICASE FAMILY MEMBER"/>
    <property type="match status" value="1"/>
</dbReference>
<keyword evidence="3" id="KW-0347">Helicase</keyword>
<protein>
    <recommendedName>
        <fullName evidence="5">UvrD-like helicase C-terminal domain-containing protein</fullName>
    </recommendedName>
</protein>
<evidence type="ECO:0000313" key="6">
    <source>
        <dbReference type="EMBL" id="GAG12026.1"/>
    </source>
</evidence>
<comment type="caution">
    <text evidence="6">The sequence shown here is derived from an EMBL/GenBank/DDBJ whole genome shotgun (WGS) entry which is preliminary data.</text>
</comment>
<dbReference type="GO" id="GO:0016787">
    <property type="term" value="F:hydrolase activity"/>
    <property type="evidence" value="ECO:0007669"/>
    <property type="project" value="UniProtKB-KW"/>
</dbReference>
<dbReference type="GO" id="GO:0043138">
    <property type="term" value="F:3'-5' DNA helicase activity"/>
    <property type="evidence" value="ECO:0007669"/>
    <property type="project" value="TreeGrafter"/>
</dbReference>